<name>A0A6C0HZ31_9ZZZZ</name>
<evidence type="ECO:0000313" key="1">
    <source>
        <dbReference type="EMBL" id="QHT85772.1"/>
    </source>
</evidence>
<dbReference type="AlphaFoldDB" id="A0A6C0HZ31"/>
<reference evidence="1" key="1">
    <citation type="journal article" date="2020" name="Nature">
        <title>Giant virus diversity and host interactions through global metagenomics.</title>
        <authorList>
            <person name="Schulz F."/>
            <person name="Roux S."/>
            <person name="Paez-Espino D."/>
            <person name="Jungbluth S."/>
            <person name="Walsh D.A."/>
            <person name="Denef V.J."/>
            <person name="McMahon K.D."/>
            <person name="Konstantinidis K.T."/>
            <person name="Eloe-Fadrosh E.A."/>
            <person name="Kyrpides N.C."/>
            <person name="Woyke T."/>
        </authorList>
    </citation>
    <scope>NUCLEOTIDE SEQUENCE</scope>
    <source>
        <strain evidence="1">GVMAG-M-3300023184-182</strain>
    </source>
</reference>
<sequence length="95" mass="11523">MPFYTYNCTLILAHDCDKYETPLRIIYTPTEPITSKHFLFHDIEKIDTDEEYGVLGKLRKIIYYKQTNNWQIIFDNIGYDIDPMEKVFMYENVKR</sequence>
<protein>
    <submittedName>
        <fullName evidence="1">Uncharacterized protein</fullName>
    </submittedName>
</protein>
<proteinExistence type="predicted"/>
<dbReference type="EMBL" id="MN740044">
    <property type="protein sequence ID" value="QHT85772.1"/>
    <property type="molecule type" value="Genomic_DNA"/>
</dbReference>
<organism evidence="1">
    <name type="scientific">viral metagenome</name>
    <dbReference type="NCBI Taxonomy" id="1070528"/>
    <lineage>
        <taxon>unclassified sequences</taxon>
        <taxon>metagenomes</taxon>
        <taxon>organismal metagenomes</taxon>
    </lineage>
</organism>
<accession>A0A6C0HZ31</accession>